<gene>
    <name evidence="2" type="ORF">PGLA2088_LOCUS38806</name>
    <name evidence="3" type="ORF">PGLA2088_LOCUS51482</name>
</gene>
<dbReference type="PANTHER" id="PTHR35609">
    <property type="entry name" value="MACRO DOMAIN-CONTAINING PROTEIN"/>
    <property type="match status" value="1"/>
</dbReference>
<organism evidence="2 4">
    <name type="scientific">Polarella glacialis</name>
    <name type="common">Dinoflagellate</name>
    <dbReference type="NCBI Taxonomy" id="89957"/>
    <lineage>
        <taxon>Eukaryota</taxon>
        <taxon>Sar</taxon>
        <taxon>Alveolata</taxon>
        <taxon>Dinophyceae</taxon>
        <taxon>Suessiales</taxon>
        <taxon>Suessiaceae</taxon>
        <taxon>Polarella</taxon>
    </lineage>
</organism>
<evidence type="ECO:0000313" key="2">
    <source>
        <dbReference type="EMBL" id="CAE8715860.1"/>
    </source>
</evidence>
<sequence length="432" mass="46868">MPSEWLQACQEVEPMLLLRTGSRRPSDLWRRAMRTTTTTTTTATRKTNKRTFRFVEESYDKTRARFELLDGQVLRSKANDRSFHVGAFEVLALAELRARLEATTAAAADATAAGGGGLTFRNITGDVRALHRDAANAGAVFQVASQFNCLEMNEPGARPEDGVTRYYNDATQGPACAVVCQAATVFRNYFVNGAGQGHGHQVDCLADVGELVGNSRARYWRMVNGYCLPVEAGSIAKLSKRLKEDAALTEAVRSQLQIGIHWDTEVTNKEHRVCQVFASALPVAYAKSTRSADWEPFGRAVLESSLDATLAAAALLAAERRARVKVFLTAVGGGAFGNRSQWIIDAIQCALRTHQSAPLDVMLVHFGTLPRSAFDVLKAVRTRAAPPAPPSAGEAEAELTEEVPSVELRKEQTTATTTAAEQIAGPSSQKWT</sequence>
<protein>
    <submittedName>
        <fullName evidence="2">Uncharacterized protein</fullName>
    </submittedName>
</protein>
<accession>A0A813L1Y1</accession>
<reference evidence="2" key="1">
    <citation type="submission" date="2021-02" db="EMBL/GenBank/DDBJ databases">
        <authorList>
            <person name="Dougan E. K."/>
            <person name="Rhodes N."/>
            <person name="Thang M."/>
            <person name="Chan C."/>
        </authorList>
    </citation>
    <scope>NUCLEOTIDE SEQUENCE</scope>
</reference>
<comment type="caution">
    <text evidence="2">The sequence shown here is derived from an EMBL/GenBank/DDBJ whole genome shotgun (WGS) entry which is preliminary data.</text>
</comment>
<feature type="region of interest" description="Disordered" evidence="1">
    <location>
        <begin position="384"/>
        <end position="432"/>
    </location>
</feature>
<evidence type="ECO:0000313" key="3">
    <source>
        <dbReference type="EMBL" id="CAE8743608.1"/>
    </source>
</evidence>
<evidence type="ECO:0000313" key="4">
    <source>
        <dbReference type="Proteomes" id="UP000626109"/>
    </source>
</evidence>
<dbReference type="Proteomes" id="UP000626109">
    <property type="component" value="Unassembled WGS sequence"/>
</dbReference>
<evidence type="ECO:0000256" key="1">
    <source>
        <dbReference type="SAM" id="MobiDB-lite"/>
    </source>
</evidence>
<name>A0A813L1Y1_POLGL</name>
<dbReference type="AlphaFoldDB" id="A0A813L1Y1"/>
<dbReference type="EMBL" id="CAJNNW010037658">
    <property type="protein sequence ID" value="CAE8743608.1"/>
    <property type="molecule type" value="Genomic_DNA"/>
</dbReference>
<proteinExistence type="predicted"/>
<dbReference type="PANTHER" id="PTHR35609:SF1">
    <property type="entry name" value="MACRO DOMAIN-CONTAINING PROTEIN"/>
    <property type="match status" value="1"/>
</dbReference>
<dbReference type="EMBL" id="CAJNNW010032875">
    <property type="protein sequence ID" value="CAE8715860.1"/>
    <property type="molecule type" value="Genomic_DNA"/>
</dbReference>